<evidence type="ECO:0000256" key="1">
    <source>
        <dbReference type="ARBA" id="ARBA00004141"/>
    </source>
</evidence>
<feature type="transmembrane region" description="Helical" evidence="8">
    <location>
        <begin position="67"/>
        <end position="87"/>
    </location>
</feature>
<evidence type="ECO:0000256" key="4">
    <source>
        <dbReference type="ARBA" id="ARBA00023040"/>
    </source>
</evidence>
<dbReference type="PRINTS" id="PR00237">
    <property type="entry name" value="GPCRRHODOPSN"/>
</dbReference>
<dbReference type="Gene3D" id="1.20.1070.10">
    <property type="entry name" value="Rhodopsin 7-helix transmembrane proteins"/>
    <property type="match status" value="2"/>
</dbReference>
<dbReference type="GO" id="GO:0016020">
    <property type="term" value="C:membrane"/>
    <property type="evidence" value="ECO:0007669"/>
    <property type="project" value="UniProtKB-SubCell"/>
</dbReference>
<evidence type="ECO:0000313" key="10">
    <source>
        <dbReference type="EMBL" id="KAF0026676.1"/>
    </source>
</evidence>
<dbReference type="EMBL" id="VEVO01000019">
    <property type="protein sequence ID" value="KAF0026676.1"/>
    <property type="molecule type" value="Genomic_DNA"/>
</dbReference>
<keyword evidence="6" id="KW-0675">Receptor</keyword>
<protein>
    <recommendedName>
        <fullName evidence="9">G-protein coupled receptors family 1 profile domain-containing protein</fullName>
    </recommendedName>
</protein>
<evidence type="ECO:0000256" key="6">
    <source>
        <dbReference type="ARBA" id="ARBA00023170"/>
    </source>
</evidence>
<evidence type="ECO:0000256" key="3">
    <source>
        <dbReference type="ARBA" id="ARBA00022989"/>
    </source>
</evidence>
<organism evidence="10 11">
    <name type="scientific">Scophthalmus maximus</name>
    <name type="common">Turbot</name>
    <name type="synonym">Psetta maxima</name>
    <dbReference type="NCBI Taxonomy" id="52904"/>
    <lineage>
        <taxon>Eukaryota</taxon>
        <taxon>Metazoa</taxon>
        <taxon>Chordata</taxon>
        <taxon>Craniata</taxon>
        <taxon>Vertebrata</taxon>
        <taxon>Euteleostomi</taxon>
        <taxon>Actinopterygii</taxon>
        <taxon>Neopterygii</taxon>
        <taxon>Teleostei</taxon>
        <taxon>Neoteleostei</taxon>
        <taxon>Acanthomorphata</taxon>
        <taxon>Carangaria</taxon>
        <taxon>Pleuronectiformes</taxon>
        <taxon>Pleuronectoidei</taxon>
        <taxon>Scophthalmidae</taxon>
        <taxon>Scophthalmus</taxon>
    </lineage>
</organism>
<keyword evidence="3 8" id="KW-1133">Transmembrane helix</keyword>
<dbReference type="InterPro" id="IPR017452">
    <property type="entry name" value="GPCR_Rhodpsn_7TM"/>
</dbReference>
<sequence>MAVDNITQVSALNAPNRSGCDVFVYQRAAVVLFPIFYSAVFVISVCGNTLVLYVICQRKHKFNSTSVYLVNLALSDTLFTLALPGRITYYIRHFDWPFGDFLCRLTTLLFFANTYAGNIKGLLLLIRYRTFECVFSCIAATTSKSGLDSSIRSHCIGFMTCISLDRYLAMVHPHQLQCLRSVRVVRRVCCLVWALVSLEVAPLLFRSMLRERQERRTCMEYFDFEGSRFTPYLLLLACAISFWCPLVAIVACYARINLKLRAAARQSSVTGRSTRNHRANTVILLILLTFITCFSPYHLNVMQFMSRKINHQPSCEELRAFKSSLQITVSMMNFNCCLDPVIYFFAIKTYKRRVMSLFRDYLYTSGASTKMTAENSSSNT</sequence>
<dbReference type="PANTHER" id="PTHR24237:SF38">
    <property type="entry name" value="G-PROTEIN COUPLED RECEPTORS FAMILY 1 PROFILE DOMAIN-CONTAINING PROTEIN"/>
    <property type="match status" value="1"/>
</dbReference>
<feature type="transmembrane region" description="Helical" evidence="8">
    <location>
        <begin position="232"/>
        <end position="258"/>
    </location>
</feature>
<feature type="domain" description="G-protein coupled receptors family 1 profile" evidence="9">
    <location>
        <begin position="47"/>
        <end position="343"/>
    </location>
</feature>
<evidence type="ECO:0000256" key="5">
    <source>
        <dbReference type="ARBA" id="ARBA00023136"/>
    </source>
</evidence>
<proteinExistence type="predicted"/>
<evidence type="ECO:0000256" key="2">
    <source>
        <dbReference type="ARBA" id="ARBA00022692"/>
    </source>
</evidence>
<name>A0A6A4RVA9_SCOMX</name>
<dbReference type="Pfam" id="PF00001">
    <property type="entry name" value="7tm_1"/>
    <property type="match status" value="2"/>
</dbReference>
<accession>A0A6A4RVA9</accession>
<dbReference type="SUPFAM" id="SSF81321">
    <property type="entry name" value="Family A G protein-coupled receptor-like"/>
    <property type="match status" value="1"/>
</dbReference>
<feature type="transmembrane region" description="Helical" evidence="8">
    <location>
        <begin position="279"/>
        <end position="299"/>
    </location>
</feature>
<dbReference type="PANTHER" id="PTHR24237">
    <property type="entry name" value="G-PROTEIN COUPLED RECEPTOR"/>
    <property type="match status" value="1"/>
</dbReference>
<dbReference type="Proteomes" id="UP000438429">
    <property type="component" value="Unassembled WGS sequence"/>
</dbReference>
<feature type="transmembrane region" description="Helical" evidence="8">
    <location>
        <begin position="107"/>
        <end position="126"/>
    </location>
</feature>
<evidence type="ECO:0000259" key="9">
    <source>
        <dbReference type="PROSITE" id="PS50262"/>
    </source>
</evidence>
<dbReference type="GO" id="GO:0008142">
    <property type="term" value="F:oxysterol binding"/>
    <property type="evidence" value="ECO:0007669"/>
    <property type="project" value="InterPro"/>
</dbReference>
<feature type="transmembrane region" description="Helical" evidence="8">
    <location>
        <begin position="184"/>
        <end position="205"/>
    </location>
</feature>
<dbReference type="GO" id="GO:0004930">
    <property type="term" value="F:G protein-coupled receptor activity"/>
    <property type="evidence" value="ECO:0007669"/>
    <property type="project" value="UniProtKB-KW"/>
</dbReference>
<keyword evidence="4" id="KW-0297">G-protein coupled receptor</keyword>
<keyword evidence="2 8" id="KW-0812">Transmembrane</keyword>
<feature type="transmembrane region" description="Helical" evidence="8">
    <location>
        <begin position="327"/>
        <end position="346"/>
    </location>
</feature>
<dbReference type="PROSITE" id="PS50262">
    <property type="entry name" value="G_PROTEIN_RECEP_F1_2"/>
    <property type="match status" value="1"/>
</dbReference>
<dbReference type="InterPro" id="IPR000276">
    <property type="entry name" value="GPCR_Rhodpsn"/>
</dbReference>
<gene>
    <name evidence="10" type="ORF">F2P81_021413</name>
</gene>
<keyword evidence="5 8" id="KW-0472">Membrane</keyword>
<dbReference type="InterPro" id="IPR047160">
    <property type="entry name" value="GP183-like"/>
</dbReference>
<keyword evidence="7" id="KW-0807">Transducer</keyword>
<evidence type="ECO:0000256" key="7">
    <source>
        <dbReference type="ARBA" id="ARBA00023224"/>
    </source>
</evidence>
<evidence type="ECO:0000256" key="8">
    <source>
        <dbReference type="SAM" id="Phobius"/>
    </source>
</evidence>
<dbReference type="AlphaFoldDB" id="A0A6A4RVA9"/>
<feature type="transmembrane region" description="Helical" evidence="8">
    <location>
        <begin position="35"/>
        <end position="55"/>
    </location>
</feature>
<comment type="caution">
    <text evidence="10">The sequence shown here is derived from an EMBL/GenBank/DDBJ whole genome shotgun (WGS) entry which is preliminary data.</text>
</comment>
<evidence type="ECO:0000313" key="11">
    <source>
        <dbReference type="Proteomes" id="UP000438429"/>
    </source>
</evidence>
<reference evidence="10 11" key="1">
    <citation type="submission" date="2019-06" db="EMBL/GenBank/DDBJ databases">
        <title>Draft genomes of female and male turbot (Scophthalmus maximus).</title>
        <authorList>
            <person name="Xu H."/>
            <person name="Xu X.-W."/>
            <person name="Shao C."/>
            <person name="Chen S."/>
        </authorList>
    </citation>
    <scope>NUCLEOTIDE SEQUENCE [LARGE SCALE GENOMIC DNA]</scope>
    <source>
        <strain evidence="10">Ysfricsl-2016a</strain>
        <tissue evidence="10">Blood</tissue>
    </source>
</reference>
<comment type="subcellular location">
    <subcellularLocation>
        <location evidence="1">Membrane</location>
        <topology evidence="1">Multi-pass membrane protein</topology>
    </subcellularLocation>
</comment>